<name>W7D5A7_9LIST</name>
<dbReference type="EMBL" id="AODM01000088">
    <property type="protein sequence ID" value="EUJ44180.1"/>
    <property type="molecule type" value="Genomic_DNA"/>
</dbReference>
<gene>
    <name evidence="1" type="ORF">MCOL2_19986</name>
</gene>
<reference evidence="1 2" key="1">
    <citation type="submission" date="2012-12" db="EMBL/GenBank/DDBJ databases">
        <title>Novel taxa of Listeriaceae from agricultural environments in the United States.</title>
        <authorList>
            <person name="den Bakker H.C."/>
            <person name="Allred A."/>
            <person name="Warchocki S."/>
            <person name="Wright E.M."/>
            <person name="Burrell A."/>
            <person name="Nightingale K.K."/>
            <person name="Kephart D."/>
            <person name="Wiedmann M."/>
        </authorList>
    </citation>
    <scope>NUCLEOTIDE SEQUENCE [LARGE SCALE GENOMIC DNA]</scope>
    <source>
        <strain evidence="1 2">FSL S10-1203</strain>
    </source>
</reference>
<dbReference type="PATRIC" id="fig|1265822.4.peg.4083"/>
<protein>
    <submittedName>
        <fullName evidence="1">Uncharacterized protein</fullName>
    </submittedName>
</protein>
<dbReference type="Proteomes" id="UP000019241">
    <property type="component" value="Unassembled WGS sequence"/>
</dbReference>
<accession>W7D5A7</accession>
<proteinExistence type="predicted"/>
<dbReference type="RefSeq" id="WP_036065427.1">
    <property type="nucleotide sequence ID" value="NZ_AODM01000088.1"/>
</dbReference>
<organism evidence="1 2">
    <name type="scientific">Listeria fleischmannii FSL S10-1203</name>
    <dbReference type="NCBI Taxonomy" id="1265822"/>
    <lineage>
        <taxon>Bacteria</taxon>
        <taxon>Bacillati</taxon>
        <taxon>Bacillota</taxon>
        <taxon>Bacilli</taxon>
        <taxon>Bacillales</taxon>
        <taxon>Listeriaceae</taxon>
        <taxon>Listeria</taxon>
    </lineage>
</organism>
<comment type="caution">
    <text evidence="1">The sequence shown here is derived from an EMBL/GenBank/DDBJ whole genome shotgun (WGS) entry which is preliminary data.</text>
</comment>
<sequence>MFVLALSNKSGEYLASLNIEQSSIVPETSVFTKENAMKFNEITEATLIMILLNYTSHTTFVVETFDDSNQQEDECYQSVFGLSLALAITIKKAVGKECPTNSLTSLANAMLLEENWITIVVETLRDVWKKLE</sequence>
<dbReference type="AlphaFoldDB" id="W7D5A7"/>
<evidence type="ECO:0000313" key="1">
    <source>
        <dbReference type="EMBL" id="EUJ44180.1"/>
    </source>
</evidence>
<evidence type="ECO:0000313" key="2">
    <source>
        <dbReference type="Proteomes" id="UP000019241"/>
    </source>
</evidence>